<reference evidence="2 3" key="1">
    <citation type="submission" date="2020-07" db="EMBL/GenBank/DDBJ databases">
        <title>Comparative genomics of pyrophilous fungi reveals a link between fire events and developmental genes.</title>
        <authorList>
            <consortium name="DOE Joint Genome Institute"/>
            <person name="Steindorff A.S."/>
            <person name="Carver A."/>
            <person name="Calhoun S."/>
            <person name="Stillman K."/>
            <person name="Liu H."/>
            <person name="Lipzen A."/>
            <person name="Pangilinan J."/>
            <person name="Labutti K."/>
            <person name="Bruns T.D."/>
            <person name="Grigoriev I.V."/>
        </authorList>
    </citation>
    <scope>NUCLEOTIDE SEQUENCE [LARGE SCALE GENOMIC DNA]</scope>
    <source>
        <strain evidence="2 3">CBS 144469</strain>
    </source>
</reference>
<feature type="region of interest" description="Disordered" evidence="1">
    <location>
        <begin position="25"/>
        <end position="95"/>
    </location>
</feature>
<name>A0A8H6LT63_9AGAR</name>
<protein>
    <submittedName>
        <fullName evidence="2">Uncharacterized protein</fullName>
    </submittedName>
</protein>
<dbReference type="Proteomes" id="UP000521943">
    <property type="component" value="Unassembled WGS sequence"/>
</dbReference>
<dbReference type="EMBL" id="JACGCI010000262">
    <property type="protein sequence ID" value="KAF6741349.1"/>
    <property type="molecule type" value="Genomic_DNA"/>
</dbReference>
<gene>
    <name evidence="2" type="ORF">DFP72DRAFT_862610</name>
</gene>
<evidence type="ECO:0000313" key="2">
    <source>
        <dbReference type="EMBL" id="KAF6741349.1"/>
    </source>
</evidence>
<proteinExistence type="predicted"/>
<evidence type="ECO:0000256" key="1">
    <source>
        <dbReference type="SAM" id="MobiDB-lite"/>
    </source>
</evidence>
<organism evidence="2 3">
    <name type="scientific">Ephemerocybe angulata</name>
    <dbReference type="NCBI Taxonomy" id="980116"/>
    <lineage>
        <taxon>Eukaryota</taxon>
        <taxon>Fungi</taxon>
        <taxon>Dikarya</taxon>
        <taxon>Basidiomycota</taxon>
        <taxon>Agaricomycotina</taxon>
        <taxon>Agaricomycetes</taxon>
        <taxon>Agaricomycetidae</taxon>
        <taxon>Agaricales</taxon>
        <taxon>Agaricineae</taxon>
        <taxon>Psathyrellaceae</taxon>
        <taxon>Ephemerocybe</taxon>
    </lineage>
</organism>
<dbReference type="AlphaFoldDB" id="A0A8H6LT63"/>
<keyword evidence="3" id="KW-1185">Reference proteome</keyword>
<feature type="compositionally biased region" description="Basic and acidic residues" evidence="1">
    <location>
        <begin position="153"/>
        <end position="187"/>
    </location>
</feature>
<feature type="region of interest" description="Disordered" evidence="1">
    <location>
        <begin position="122"/>
        <end position="244"/>
    </location>
</feature>
<feature type="compositionally biased region" description="Basic and acidic residues" evidence="1">
    <location>
        <begin position="40"/>
        <end position="55"/>
    </location>
</feature>
<comment type="caution">
    <text evidence="2">The sequence shown here is derived from an EMBL/GenBank/DDBJ whole genome shotgun (WGS) entry which is preliminary data.</text>
</comment>
<feature type="compositionally biased region" description="Polar residues" evidence="1">
    <location>
        <begin position="138"/>
        <end position="152"/>
    </location>
</feature>
<sequence>MPPKKKVVCTCISAGCHRREFENEFGDVQPGNLVASNTRKTHEDKDLKLGLDRRNPSIQLNRTPRGPRKTSLEPLPEASSIPAKQREENGTSIPLVSGLGNRYRQSIFTVDTTVDYFRGFTVGASNNNPSSPPKGTTPGESDSESGCLNSQTKDPRSIEQGKARQRRDTRQQEQRHSRHSEFSDRVGKTRNSAWAASDLDVSREAVSSAPGCPTTHGKRITGITGVSPSKCKGAPQRRVQAREG</sequence>
<accession>A0A8H6LT63</accession>
<evidence type="ECO:0000313" key="3">
    <source>
        <dbReference type="Proteomes" id="UP000521943"/>
    </source>
</evidence>